<evidence type="ECO:0000313" key="5">
    <source>
        <dbReference type="Proteomes" id="UP000436911"/>
    </source>
</evidence>
<name>A0A368NT63_AGRVI</name>
<reference evidence="4 5" key="1">
    <citation type="submission" date="2018-08" db="EMBL/GenBank/DDBJ databases">
        <title>Genome sequencing of Agrobacterium vitis strain ICMP 10754.</title>
        <authorList>
            <person name="Visnovsky S.B."/>
            <person name="Pitman A.R."/>
        </authorList>
    </citation>
    <scope>NUCLEOTIDE SEQUENCE [LARGE SCALE GENOMIC DNA]</scope>
    <source>
        <strain evidence="4 5">ICMP 10754</strain>
    </source>
</reference>
<dbReference type="RefSeq" id="WP_081088846.1">
    <property type="nucleotide sequence ID" value="NZ_CP055265.1"/>
</dbReference>
<protein>
    <submittedName>
        <fullName evidence="4">GNAT family N-acetyltransferase</fullName>
    </submittedName>
</protein>
<dbReference type="SUPFAM" id="SSF55729">
    <property type="entry name" value="Acyl-CoA N-acyltransferases (Nat)"/>
    <property type="match status" value="1"/>
</dbReference>
<accession>A0A368NT63</accession>
<sequence>MSSNRPPESSRPLNGGKLLILRPMEEADRQMVGHIGWDSWRSTGPLDRAMTDPAVAQKVKEAFLRFPFEPALDVTIAEIEGAIAGWGAREAERDVISDIWISPDHHRRGIGRSLVLHFCETMRREGVKQARISTHQNNFAAQVLYKSCGFETVWQGMERDAVMELEIPKVRLRRRLY</sequence>
<dbReference type="GeneID" id="60682354"/>
<evidence type="ECO:0000256" key="1">
    <source>
        <dbReference type="ARBA" id="ARBA00022679"/>
    </source>
</evidence>
<evidence type="ECO:0000259" key="3">
    <source>
        <dbReference type="PROSITE" id="PS51186"/>
    </source>
</evidence>
<feature type="domain" description="N-acetyltransferase" evidence="3">
    <location>
        <begin position="19"/>
        <end position="168"/>
    </location>
</feature>
<dbReference type="InterPro" id="IPR050832">
    <property type="entry name" value="Bact_Acetyltransf"/>
</dbReference>
<dbReference type="PROSITE" id="PS51186">
    <property type="entry name" value="GNAT"/>
    <property type="match status" value="1"/>
</dbReference>
<dbReference type="PANTHER" id="PTHR43877">
    <property type="entry name" value="AMINOALKYLPHOSPHONATE N-ACETYLTRANSFERASE-RELATED-RELATED"/>
    <property type="match status" value="1"/>
</dbReference>
<dbReference type="CDD" id="cd04301">
    <property type="entry name" value="NAT_SF"/>
    <property type="match status" value="1"/>
</dbReference>
<dbReference type="Gene3D" id="3.40.630.30">
    <property type="match status" value="1"/>
</dbReference>
<evidence type="ECO:0000313" key="4">
    <source>
        <dbReference type="EMBL" id="KAA3532417.1"/>
    </source>
</evidence>
<dbReference type="Pfam" id="PF00583">
    <property type="entry name" value="Acetyltransf_1"/>
    <property type="match status" value="1"/>
</dbReference>
<organism evidence="4 5">
    <name type="scientific">Agrobacterium vitis</name>
    <name type="common">Rhizobium vitis</name>
    <dbReference type="NCBI Taxonomy" id="373"/>
    <lineage>
        <taxon>Bacteria</taxon>
        <taxon>Pseudomonadati</taxon>
        <taxon>Pseudomonadota</taxon>
        <taxon>Alphaproteobacteria</taxon>
        <taxon>Hyphomicrobiales</taxon>
        <taxon>Rhizobiaceae</taxon>
        <taxon>Rhizobium/Agrobacterium group</taxon>
        <taxon>Agrobacterium</taxon>
    </lineage>
</organism>
<dbReference type="EMBL" id="QUSG01000001">
    <property type="protein sequence ID" value="KAA3532417.1"/>
    <property type="molecule type" value="Genomic_DNA"/>
</dbReference>
<comment type="caution">
    <text evidence="4">The sequence shown here is derived from an EMBL/GenBank/DDBJ whole genome shotgun (WGS) entry which is preliminary data.</text>
</comment>
<dbReference type="GO" id="GO:0016747">
    <property type="term" value="F:acyltransferase activity, transferring groups other than amino-acyl groups"/>
    <property type="evidence" value="ECO:0007669"/>
    <property type="project" value="InterPro"/>
</dbReference>
<proteinExistence type="predicted"/>
<dbReference type="InterPro" id="IPR000182">
    <property type="entry name" value="GNAT_dom"/>
</dbReference>
<dbReference type="InterPro" id="IPR016181">
    <property type="entry name" value="Acyl_CoA_acyltransferase"/>
</dbReference>
<dbReference type="Proteomes" id="UP000436911">
    <property type="component" value="Unassembled WGS sequence"/>
</dbReference>
<keyword evidence="1 4" id="KW-0808">Transferase</keyword>
<dbReference type="OrthoDB" id="2135706at2"/>
<dbReference type="AlphaFoldDB" id="A0A368NT63"/>
<gene>
    <name evidence="4" type="ORF">DXT89_03570</name>
</gene>
<keyword evidence="2" id="KW-0012">Acyltransferase</keyword>
<evidence type="ECO:0000256" key="2">
    <source>
        <dbReference type="ARBA" id="ARBA00023315"/>
    </source>
</evidence>